<reference evidence="1" key="1">
    <citation type="journal article" date="2023" name="GigaByte">
        <title>Genome assembly of the bearded iris, Iris pallida Lam.</title>
        <authorList>
            <person name="Bruccoleri R.E."/>
            <person name="Oakeley E.J."/>
            <person name="Faust A.M.E."/>
            <person name="Altorfer M."/>
            <person name="Dessus-Babus S."/>
            <person name="Burckhardt D."/>
            <person name="Oertli M."/>
            <person name="Naumann U."/>
            <person name="Petersen F."/>
            <person name="Wong J."/>
        </authorList>
    </citation>
    <scope>NUCLEOTIDE SEQUENCE</scope>
    <source>
        <strain evidence="1">GSM-AAB239-AS_SAM_17_03QT</strain>
    </source>
</reference>
<dbReference type="AlphaFoldDB" id="A0AAX6E906"/>
<reference evidence="1" key="2">
    <citation type="submission" date="2023-04" db="EMBL/GenBank/DDBJ databases">
        <authorList>
            <person name="Bruccoleri R.E."/>
            <person name="Oakeley E.J."/>
            <person name="Faust A.-M."/>
            <person name="Dessus-Babus S."/>
            <person name="Altorfer M."/>
            <person name="Burckhardt D."/>
            <person name="Oertli M."/>
            <person name="Naumann U."/>
            <person name="Petersen F."/>
            <person name="Wong J."/>
        </authorList>
    </citation>
    <scope>NUCLEOTIDE SEQUENCE</scope>
    <source>
        <strain evidence="1">GSM-AAB239-AS_SAM_17_03QT</strain>
        <tissue evidence="1">Leaf</tissue>
    </source>
</reference>
<name>A0AAX6E906_IRIPA</name>
<keyword evidence="2" id="KW-1185">Reference proteome</keyword>
<dbReference type="Proteomes" id="UP001140949">
    <property type="component" value="Unassembled WGS sequence"/>
</dbReference>
<proteinExistence type="predicted"/>
<gene>
    <name evidence="1" type="ORF">M6B38_109680</name>
</gene>
<evidence type="ECO:0000313" key="2">
    <source>
        <dbReference type="Proteomes" id="UP001140949"/>
    </source>
</evidence>
<dbReference type="EMBL" id="JANAVB010038819">
    <property type="protein sequence ID" value="KAJ6800420.1"/>
    <property type="molecule type" value="Genomic_DNA"/>
</dbReference>
<accession>A0AAX6E906</accession>
<organism evidence="1 2">
    <name type="scientific">Iris pallida</name>
    <name type="common">Sweet iris</name>
    <dbReference type="NCBI Taxonomy" id="29817"/>
    <lineage>
        <taxon>Eukaryota</taxon>
        <taxon>Viridiplantae</taxon>
        <taxon>Streptophyta</taxon>
        <taxon>Embryophyta</taxon>
        <taxon>Tracheophyta</taxon>
        <taxon>Spermatophyta</taxon>
        <taxon>Magnoliopsida</taxon>
        <taxon>Liliopsida</taxon>
        <taxon>Asparagales</taxon>
        <taxon>Iridaceae</taxon>
        <taxon>Iridoideae</taxon>
        <taxon>Irideae</taxon>
        <taxon>Iris</taxon>
    </lineage>
</organism>
<evidence type="ECO:0000313" key="1">
    <source>
        <dbReference type="EMBL" id="KAJ6800420.1"/>
    </source>
</evidence>
<sequence length="33" mass="3852">MALKKIELHRWKKNRLISCDIDQSCDFGSTDSL</sequence>
<comment type="caution">
    <text evidence="1">The sequence shown here is derived from an EMBL/GenBank/DDBJ whole genome shotgun (WGS) entry which is preliminary data.</text>
</comment>
<protein>
    <submittedName>
        <fullName evidence="1">Uncharacterized protein</fullName>
    </submittedName>
</protein>